<dbReference type="InterPro" id="IPR001173">
    <property type="entry name" value="Glyco_trans_2-like"/>
</dbReference>
<keyword evidence="5" id="KW-0460">Magnesium</keyword>
<dbReference type="SUPFAM" id="SSF56784">
    <property type="entry name" value="HAD-like"/>
    <property type="match status" value="1"/>
</dbReference>
<comment type="similarity">
    <text evidence="2">Belongs to the glycosyltransferase 2 family.</text>
</comment>
<dbReference type="PANTHER" id="PTHR48090">
    <property type="entry name" value="UNDECAPRENYL-PHOSPHATE 4-DEOXY-4-FORMAMIDO-L-ARABINOSE TRANSFERASE-RELATED"/>
    <property type="match status" value="1"/>
</dbReference>
<protein>
    <recommendedName>
        <fullName evidence="6">Glycosyltransferase 2-like domain-containing protein</fullName>
    </recommendedName>
</protein>
<proteinExistence type="inferred from homology"/>
<name>A0A177NQF5_9GAMM</name>
<dbReference type="Gene3D" id="3.90.550.10">
    <property type="entry name" value="Spore Coat Polysaccharide Biosynthesis Protein SpsA, Chain A"/>
    <property type="match status" value="1"/>
</dbReference>
<dbReference type="AlphaFoldDB" id="A0A177NQF5"/>
<keyword evidence="3" id="KW-0328">Glycosyltransferase</keyword>
<dbReference type="SUPFAM" id="SSF53448">
    <property type="entry name" value="Nucleotide-diphospho-sugar transferases"/>
    <property type="match status" value="1"/>
</dbReference>
<evidence type="ECO:0000313" key="7">
    <source>
        <dbReference type="EMBL" id="OAI19774.1"/>
    </source>
</evidence>
<evidence type="ECO:0000256" key="5">
    <source>
        <dbReference type="ARBA" id="ARBA00022842"/>
    </source>
</evidence>
<dbReference type="InterPro" id="IPR036412">
    <property type="entry name" value="HAD-like_sf"/>
</dbReference>
<feature type="domain" description="Glycosyltransferase 2-like" evidence="6">
    <location>
        <begin position="2"/>
        <end position="120"/>
    </location>
</feature>
<evidence type="ECO:0000259" key="6">
    <source>
        <dbReference type="Pfam" id="PF00535"/>
    </source>
</evidence>
<organism evidence="7 8">
    <name type="scientific">Methylomonas koyamae</name>
    <dbReference type="NCBI Taxonomy" id="702114"/>
    <lineage>
        <taxon>Bacteria</taxon>
        <taxon>Pseudomonadati</taxon>
        <taxon>Pseudomonadota</taxon>
        <taxon>Gammaproteobacteria</taxon>
        <taxon>Methylococcales</taxon>
        <taxon>Methylococcaceae</taxon>
        <taxon>Methylomonas</taxon>
    </lineage>
</organism>
<sequence>MIPALNEAKHIGEVVAYALADPATAEVIVVDDSSIDDTARLAREAGARVVTSSMLGKGVSMNDGATAANFECIVYLDGDLANLRPGIVSQLSKPLHENTADFVKARFGRSGGRVTELTAKPMLKVFFPELAHLAQPLGGIIAAKRSLVLALNLEDGYGVDVALLIDAYLAGATIGEVDIGLLEHDSQPLEDLALMANEVSRAIYIRAKQAGRLHVEQVIAMYENQRQVAASIDFIQSLRRGRRKLLLLDMDGTVTTLRYALELARYTGNEAVLSELLDSTDDAVTRSERIAESFRFIHKQQFEAVARKLEIRPGVIRFVNQARRAGFFVGVISDSYFIAADIVRRRIFADFAIAHILTFENDVCSGQLSINPAFWCDQDSPEAGFDKVNVVRCFRNDTNPPRIEQIWAVGDNLNDLEMLLAADKGFVIDSKSDELLREPRIEPIADFDSLLRQLDTVGS</sequence>
<dbReference type="InterPro" id="IPR029044">
    <property type="entry name" value="Nucleotide-diphossugar_trans"/>
</dbReference>
<dbReference type="Pfam" id="PF00535">
    <property type="entry name" value="Glycos_transf_2"/>
    <property type="match status" value="1"/>
</dbReference>
<accession>A0A177NQF5</accession>
<reference evidence="7 8" key="1">
    <citation type="submission" date="2016-03" db="EMBL/GenBank/DDBJ databases">
        <authorList>
            <person name="Ploux O."/>
        </authorList>
    </citation>
    <scope>NUCLEOTIDE SEQUENCE [LARGE SCALE GENOMIC DNA]</scope>
    <source>
        <strain evidence="7 8">R-45378</strain>
    </source>
</reference>
<keyword evidence="4" id="KW-0808">Transferase</keyword>
<dbReference type="Pfam" id="PF12710">
    <property type="entry name" value="HAD"/>
    <property type="match status" value="1"/>
</dbReference>
<evidence type="ECO:0000256" key="3">
    <source>
        <dbReference type="ARBA" id="ARBA00022676"/>
    </source>
</evidence>
<dbReference type="GO" id="GO:0016757">
    <property type="term" value="F:glycosyltransferase activity"/>
    <property type="evidence" value="ECO:0007669"/>
    <property type="project" value="UniProtKB-KW"/>
</dbReference>
<evidence type="ECO:0000313" key="8">
    <source>
        <dbReference type="Proteomes" id="UP000077857"/>
    </source>
</evidence>
<dbReference type="EMBL" id="LUUJ01000045">
    <property type="protein sequence ID" value="OAI19774.1"/>
    <property type="molecule type" value="Genomic_DNA"/>
</dbReference>
<comment type="caution">
    <text evidence="7">The sequence shown here is derived from an EMBL/GenBank/DDBJ whole genome shotgun (WGS) entry which is preliminary data.</text>
</comment>
<evidence type="ECO:0000256" key="1">
    <source>
        <dbReference type="ARBA" id="ARBA00001946"/>
    </source>
</evidence>
<evidence type="ECO:0000256" key="4">
    <source>
        <dbReference type="ARBA" id="ARBA00022679"/>
    </source>
</evidence>
<gene>
    <name evidence="7" type="ORF">A1507_06320</name>
</gene>
<dbReference type="Gene3D" id="3.40.50.1000">
    <property type="entry name" value="HAD superfamily/HAD-like"/>
    <property type="match status" value="1"/>
</dbReference>
<evidence type="ECO:0000256" key="2">
    <source>
        <dbReference type="ARBA" id="ARBA00006739"/>
    </source>
</evidence>
<dbReference type="Proteomes" id="UP000077857">
    <property type="component" value="Unassembled WGS sequence"/>
</dbReference>
<dbReference type="InterPro" id="IPR050256">
    <property type="entry name" value="Glycosyltransferase_2"/>
</dbReference>
<dbReference type="PANTHER" id="PTHR48090:SF10">
    <property type="entry name" value="GLUCOSYL-3-PHOSPHOGLYCERATE SYNTHASE"/>
    <property type="match status" value="1"/>
</dbReference>
<comment type="cofactor">
    <cofactor evidence="1">
        <name>Mg(2+)</name>
        <dbReference type="ChEBI" id="CHEBI:18420"/>
    </cofactor>
</comment>
<dbReference type="InterPro" id="IPR023214">
    <property type="entry name" value="HAD_sf"/>
</dbReference>